<dbReference type="Pfam" id="PF01343">
    <property type="entry name" value="Peptidase_S49"/>
    <property type="match status" value="1"/>
</dbReference>
<evidence type="ECO:0000256" key="10">
    <source>
        <dbReference type="SAM" id="MobiDB-lite"/>
    </source>
</evidence>
<keyword evidence="6" id="KW-0378">Hydrolase</keyword>
<evidence type="ECO:0000256" key="3">
    <source>
        <dbReference type="ARBA" id="ARBA00022475"/>
    </source>
</evidence>
<dbReference type="Proteomes" id="UP000245217">
    <property type="component" value="Unassembled WGS sequence"/>
</dbReference>
<dbReference type="PANTHER" id="PTHR42987:SF4">
    <property type="entry name" value="PROTEASE SOHB-RELATED"/>
    <property type="match status" value="1"/>
</dbReference>
<dbReference type="GO" id="GO:0008233">
    <property type="term" value="F:peptidase activity"/>
    <property type="evidence" value="ECO:0007669"/>
    <property type="project" value="UniProtKB-KW"/>
</dbReference>
<dbReference type="PANTHER" id="PTHR42987">
    <property type="entry name" value="PEPTIDASE S49"/>
    <property type="match status" value="1"/>
</dbReference>
<evidence type="ECO:0000256" key="5">
    <source>
        <dbReference type="ARBA" id="ARBA00022692"/>
    </source>
</evidence>
<evidence type="ECO:0000256" key="2">
    <source>
        <dbReference type="ARBA" id="ARBA00008683"/>
    </source>
</evidence>
<dbReference type="RefSeq" id="WP_109202461.1">
    <property type="nucleotide sequence ID" value="NZ_QEWS01000021.1"/>
</dbReference>
<name>A0ABX5KWW7_9GAMM</name>
<evidence type="ECO:0000256" key="6">
    <source>
        <dbReference type="ARBA" id="ARBA00022801"/>
    </source>
</evidence>
<evidence type="ECO:0000256" key="8">
    <source>
        <dbReference type="ARBA" id="ARBA00022989"/>
    </source>
</evidence>
<protein>
    <submittedName>
        <fullName evidence="14">Protease SohB</fullName>
    </submittedName>
</protein>
<sequence length="405" mass="45740">MAYFFEFILFVAKTGTIILAFIMALLFLASLRNNQQQSGGKIEFKDLGERYQQIKEGFLEFKHSDLDDKDFKAALEKEEAREAAANQTKADQADVDRANADQAVADRTKENHQRNEAGDETDDEARGDASSESDKHDDAQASTAQVKKAPFWQFWKREKEKNKPKKAQTLYVLEFDGDIQAEEVRSLREEVSALLQIAEKDDEVLLRLKSPGGAVNGYGLAASQLVRIRDKGLHLTVAVDEVAASGGYLMASVAHKIVAAPFAIVGSIGVVAEMPNFHKLLEKYNIDYEQFTAGEYKRTVSIFGENSEAAKEKFRAELNEIHHIFKDFVQQYRPQLEIEQIATGEYWLAVKALELGLVDELKTSDSYILEAMSEKNVYTIQYVEKSSVRQGLSRFLTRIMKRIPF</sequence>
<dbReference type="CDD" id="cd07023">
    <property type="entry name" value="S49_Sppa_N_C"/>
    <property type="match status" value="1"/>
</dbReference>
<evidence type="ECO:0000256" key="11">
    <source>
        <dbReference type="SAM" id="Phobius"/>
    </source>
</evidence>
<keyword evidence="8 11" id="KW-1133">Transmembrane helix</keyword>
<evidence type="ECO:0000259" key="12">
    <source>
        <dbReference type="Pfam" id="PF01343"/>
    </source>
</evidence>
<keyword evidence="3" id="KW-1003">Cell membrane</keyword>
<dbReference type="InterPro" id="IPR029045">
    <property type="entry name" value="ClpP/crotonase-like_dom_sf"/>
</dbReference>
<evidence type="ECO:0000256" key="1">
    <source>
        <dbReference type="ARBA" id="ARBA00004236"/>
    </source>
</evidence>
<comment type="similarity">
    <text evidence="2">Belongs to the peptidase S49 family.</text>
</comment>
<proteinExistence type="inferred from homology"/>
<dbReference type="SUPFAM" id="SSF52096">
    <property type="entry name" value="ClpP/crotonase"/>
    <property type="match status" value="1"/>
</dbReference>
<comment type="caution">
    <text evidence="14">The sequence shown here is derived from an EMBL/GenBank/DDBJ whole genome shotgun (WGS) entry which is preliminary data.</text>
</comment>
<keyword evidence="5 11" id="KW-0812">Transmembrane</keyword>
<keyword evidence="9 11" id="KW-0472">Membrane</keyword>
<feature type="domain" description="Peptidase S49 N-terminal proteobacteria" evidence="13">
    <location>
        <begin position="149"/>
        <end position="225"/>
    </location>
</feature>
<feature type="domain" description="Peptidase S49" evidence="12">
    <location>
        <begin position="229"/>
        <end position="377"/>
    </location>
</feature>
<gene>
    <name evidence="14" type="ORF">DC078_10415</name>
</gene>
<dbReference type="GO" id="GO:0006508">
    <property type="term" value="P:proteolysis"/>
    <property type="evidence" value="ECO:0007669"/>
    <property type="project" value="UniProtKB-KW"/>
</dbReference>
<evidence type="ECO:0000256" key="4">
    <source>
        <dbReference type="ARBA" id="ARBA00022670"/>
    </source>
</evidence>
<comment type="subcellular location">
    <subcellularLocation>
        <location evidence="1">Cell membrane</location>
    </subcellularLocation>
</comment>
<reference evidence="15" key="1">
    <citation type="submission" date="2018-05" db="EMBL/GenBank/DDBJ databases">
        <title>Ignatzschineria dubaiensis sp. nov., isolated from necrotic foot tissues of dromedaries (Camelus dromedarius) and associated maggots in Dubai, United Arab Emirates.</title>
        <authorList>
            <person name="Tsang C.C."/>
            <person name="Tang J.Y.M."/>
            <person name="Fong J.Y.H."/>
            <person name="Kinne J."/>
            <person name="Lee H.H."/>
            <person name="Joseph M."/>
            <person name="Jose S."/>
            <person name="Schuster R.K."/>
            <person name="Tang Y."/>
            <person name="Sivakumar S."/>
            <person name="Chen J.H.K."/>
            <person name="Teng J.L.L."/>
            <person name="Lau S.K.P."/>
            <person name="Wernery U."/>
            <person name="Woo P.C.Y."/>
        </authorList>
    </citation>
    <scope>NUCLEOTIDE SEQUENCE [LARGE SCALE GENOMIC DNA]</scope>
    <source>
        <strain evidence="15">UAE-HKU58</strain>
    </source>
</reference>
<keyword evidence="4 14" id="KW-0645">Protease</keyword>
<evidence type="ECO:0000313" key="15">
    <source>
        <dbReference type="Proteomes" id="UP000245217"/>
    </source>
</evidence>
<dbReference type="InterPro" id="IPR047272">
    <property type="entry name" value="S49_SppA_C"/>
</dbReference>
<dbReference type="EMBL" id="QEWV01000022">
    <property type="protein sequence ID" value="PWD88926.1"/>
    <property type="molecule type" value="Genomic_DNA"/>
</dbReference>
<feature type="transmembrane region" description="Helical" evidence="11">
    <location>
        <begin position="7"/>
        <end position="29"/>
    </location>
</feature>
<organism evidence="14 15">
    <name type="scientific">Ignatzschineria cameli</name>
    <dbReference type="NCBI Taxonomy" id="2182793"/>
    <lineage>
        <taxon>Bacteria</taxon>
        <taxon>Pseudomonadati</taxon>
        <taxon>Pseudomonadota</taxon>
        <taxon>Gammaproteobacteria</taxon>
        <taxon>Cardiobacteriales</taxon>
        <taxon>Ignatzschineriaceae</taxon>
        <taxon>Ignatzschineria</taxon>
    </lineage>
</organism>
<keyword evidence="15" id="KW-1185">Reference proteome</keyword>
<evidence type="ECO:0000313" key="14">
    <source>
        <dbReference type="EMBL" id="PWD88926.1"/>
    </source>
</evidence>
<evidence type="ECO:0000256" key="7">
    <source>
        <dbReference type="ARBA" id="ARBA00022825"/>
    </source>
</evidence>
<dbReference type="InterPro" id="IPR002142">
    <property type="entry name" value="Peptidase_S49"/>
</dbReference>
<feature type="compositionally biased region" description="Basic and acidic residues" evidence="10">
    <location>
        <begin position="91"/>
        <end position="117"/>
    </location>
</feature>
<accession>A0ABX5KWW7</accession>
<dbReference type="Gene3D" id="6.20.330.10">
    <property type="match status" value="1"/>
</dbReference>
<dbReference type="Pfam" id="PF08496">
    <property type="entry name" value="Peptidase_S49_N"/>
    <property type="match status" value="2"/>
</dbReference>
<evidence type="ECO:0000259" key="13">
    <source>
        <dbReference type="Pfam" id="PF08496"/>
    </source>
</evidence>
<evidence type="ECO:0000256" key="9">
    <source>
        <dbReference type="ARBA" id="ARBA00023136"/>
    </source>
</evidence>
<feature type="region of interest" description="Disordered" evidence="10">
    <location>
        <begin position="78"/>
        <end position="145"/>
    </location>
</feature>
<dbReference type="Gene3D" id="3.90.226.10">
    <property type="entry name" value="2-enoyl-CoA Hydratase, Chain A, domain 1"/>
    <property type="match status" value="1"/>
</dbReference>
<dbReference type="InterPro" id="IPR013703">
    <property type="entry name" value="Peptidase_S49_N_proteobac"/>
</dbReference>
<dbReference type="NCBIfam" id="NF008745">
    <property type="entry name" value="PRK11778.1"/>
    <property type="match status" value="1"/>
</dbReference>
<feature type="domain" description="Peptidase S49 N-terminal proteobacteria" evidence="13">
    <location>
        <begin position="4"/>
        <end position="88"/>
    </location>
</feature>
<keyword evidence="7" id="KW-0720">Serine protease</keyword>
<feature type="compositionally biased region" description="Basic and acidic residues" evidence="10">
    <location>
        <begin position="124"/>
        <end position="139"/>
    </location>
</feature>